<evidence type="ECO:0000256" key="2">
    <source>
        <dbReference type="ARBA" id="ARBA00009995"/>
    </source>
</evidence>
<dbReference type="CDD" id="cd03784">
    <property type="entry name" value="GT1_Gtf-like"/>
    <property type="match status" value="4"/>
</dbReference>
<accession>A0A2A6CZ60</accession>
<sequence>MMRLLAIVLLVLNLQSSDSYKILVYNSKYGHSHSNYLGQIADTLFDAGHNVTSLIPIMDPSVRDGTEKSIKIHVQPDPEIKAMYEDTKLHKEVNFFGMNMANPLVPFFVGPMFSNVFSRTCKRVLNEPGLLERLREEKFDVMIVENFDVCGESQTLSLLNRSSAFPHPPCLDGISQMSSTANLDVHSFLSRLYNLYCSCLNRLLFGFSRRSVNQALREHFGPEYPTLEEQSSNVAYVFTNSEPLIESAAPTMARVIDIGGIGAKQPGKLDEYWEDILTKRPKTVLLSFGSIAKSILIPPAMKTGIVKAIARIPDVTFIWKYEDLEDEFATGEASKVANLVLTKWMPQVDILAHPNLAAFITHGGMGSTQETALRGVPGIFIPIFADQPRNAGMMEFNGFGRVYDKNELHDDEKLAETIKEVLGNTKYRENAKRISAMLAKKPFKSRELLVKHVEFAAEFGPSAALRPQSIDMSFIEYNNLDILTVVLLVMVVKLYLTVKIVKYLGRKFVRIQKDKMDYKRISSSSSAMNLLSIITLLSAIATIEAYKILVYNSKYGHSHSNFLGMIADTLVDAGHNVGKDGTVKSTKIYVHPDPVVEKRYEHLSKGGINFFTMNNFDPLGPFKTGPGQGEMFYRTCMRVMKEPGLIERLREEHYDVYISENFDVCGIGLAHAIKPKAVIGTSATTLFGWQFDEFGVPKAFSYRPAPSISSLNVHSIFDRILNLYASWIVLLRFSFSRRAVDRALKEHFGQEYPSVAEQSSNVAYVFTNSESLLDFAAPTLTRVVEIPGIGAATPKPLDEYWSEVLGRRSKNVLLSFGSQAKSVLLPIDMRIAIVKAITRFPDVTFIWKYENPEDDFCTEHASTVKNLVLSKWMPQVDILNHPNISLFITHGGMGSTQETALRGVFDKNDLGDDYKLTATIREVLQNDKYGENARRISKMIAKKPFSSRDKLIKTVEFAAEFGPSSALRPQSLDMSFVEYHNLDIIAATFATFSFIVFLLYKFFGFIIHKYATPSPFITSLIPILDKSLKDGTEMSNQIIYVQPDKEVELKYEQMANRSMNFFEMNSWNPIIPFFMGPMLSKSFYSTCKKICEDPGLLERLKAEKYDIYISENFDVCGIAQAVIGTSATNLNAWMFDEFGVPDAISYRPAAHLSSFNARSFIDRLLNLYSSFLGRAAFWFTRRATNLALKEHFGPDYPTVAEQSANVAYVFTNAEPLLDYAAPTMSRVIEIPGVGAKAPKKLDKYWTDVLTRREKAILFSFGSVVKSVQIPDHMKKAVLKTITRFPDVTFIWKYENLEDEFATEYAAKVENLVLTKWMPQVDILGIFIPVFADQPRNAGMMEFNGFGKVFNKHDLADTDKLTATIKEVLENKKYRNNAQRISKMLAKKPFSSKQQLIKYVEFAAEFGPSDALRPQSIDMNFIEYHNMDIIFVAFLFNIVQWFLLYKLALLKSSATPIQRTSYPISTLRSQTEGAASLPLSFPNLNLSYLNNGRHGLECEHDCGSLENSRHSSLSQYCRVHYSQWNGVNARNGGERSSWHFHPNIRRSTRNAGMMEYNGLGKVFSKYDLENADKLTATIRDVIENKTSYRDNNQRISKMLAKRPFSSREQLIKHVEFAAVFGPSSALRPQSNEMNFIEYHNLVIILVVAIFNAALFFLFCKLVVIIDASYHSLPLIFEYYQHAPPRCPLTAQFFHYDRLYGHSHSNFLGSIADALVDAGHNVTSLIPIIDPNLKDGTEKSTIIHVAPDQKVLDDQETDDFNFFDLNSFNPIIPLFMGPLMSESFELTCKKVLNELGLIERLKEAKYDVYITENFDVCGPALAHAIAPKTMIGSYSSALAGEHFEEFGVPEAISYRPAAYMSSLNVHSMVDRAWNIYASLHYKLCFAFMRRGINSVMREHFGQDYPGVAEQSANVAYVFTNAEPLLDYAAPTMARVIDIPGIGAKMPKPLDEYWTGILTRREKTVLLSFGSIVKSAQLYPNAKAAILKTMTQFPDVTFIWKYEELDDEFCKEQASKLPNLVLTKWMPQLDILAHPRLATFITHGGMGSTQETALRGVPGIFIPIFGDQMKNAGMMEYNGFGKVFDKNDLGDADKLTATLREVLENKKYRNNAKRISKMLSKKPFSSKDQLIKYVEFAAEFGASAALRPQSVDMSFIAYHNLDVTLFAVISILALVYVVRKIASCIVRKNIAKISGKTKKE</sequence>
<dbReference type="Gene3D" id="3.40.50.2000">
    <property type="entry name" value="Glycogen Phosphorylase B"/>
    <property type="match status" value="5"/>
</dbReference>
<accession>A0A8R1YHY4</accession>
<reference evidence="11" key="2">
    <citation type="submission" date="2022-06" db="UniProtKB">
        <authorList>
            <consortium name="EnsemblMetazoa"/>
        </authorList>
    </citation>
    <scope>IDENTIFICATION</scope>
    <source>
        <strain evidence="11">PS312</strain>
    </source>
</reference>
<evidence type="ECO:0000256" key="1">
    <source>
        <dbReference type="ARBA" id="ARBA00004167"/>
    </source>
</evidence>
<dbReference type="Proteomes" id="UP000005239">
    <property type="component" value="Unassembled WGS sequence"/>
</dbReference>
<dbReference type="PANTHER" id="PTHR48043">
    <property type="entry name" value="EG:EG0003.4 PROTEIN-RELATED"/>
    <property type="match status" value="1"/>
</dbReference>
<dbReference type="GO" id="GO:0016020">
    <property type="term" value="C:membrane"/>
    <property type="evidence" value="ECO:0007669"/>
    <property type="project" value="UniProtKB-SubCell"/>
</dbReference>
<keyword evidence="9" id="KW-0472">Membrane</keyword>
<evidence type="ECO:0000313" key="11">
    <source>
        <dbReference type="EnsemblMetazoa" id="PPA23906.1"/>
    </source>
</evidence>
<proteinExistence type="inferred from homology"/>
<comment type="catalytic activity">
    <reaction evidence="10">
        <text>glucuronate acceptor + UDP-alpha-D-glucuronate = acceptor beta-D-glucuronoside + UDP + H(+)</text>
        <dbReference type="Rhea" id="RHEA:21032"/>
        <dbReference type="ChEBI" id="CHEBI:15378"/>
        <dbReference type="ChEBI" id="CHEBI:58052"/>
        <dbReference type="ChEBI" id="CHEBI:58223"/>
        <dbReference type="ChEBI" id="CHEBI:132367"/>
        <dbReference type="ChEBI" id="CHEBI:132368"/>
        <dbReference type="EC" id="2.4.1.17"/>
    </reaction>
</comment>
<keyword evidence="7" id="KW-0732">Signal</keyword>
<evidence type="ECO:0000256" key="8">
    <source>
        <dbReference type="ARBA" id="ARBA00022989"/>
    </source>
</evidence>
<dbReference type="EnsemblMetazoa" id="PPA23906.1">
    <property type="protein sequence ID" value="PPA23906.1"/>
    <property type="gene ID" value="WBGene00113460"/>
</dbReference>
<dbReference type="Pfam" id="PF00201">
    <property type="entry name" value="UDPGT"/>
    <property type="match status" value="6"/>
</dbReference>
<evidence type="ECO:0000256" key="5">
    <source>
        <dbReference type="ARBA" id="ARBA00022679"/>
    </source>
</evidence>
<dbReference type="FunFam" id="3.40.50.2000:FF:000512">
    <property type="entry name" value="Uncharacterized protein"/>
    <property type="match status" value="2"/>
</dbReference>
<dbReference type="InterPro" id="IPR050271">
    <property type="entry name" value="UDP-glycosyltransferase"/>
</dbReference>
<dbReference type="SUPFAM" id="SSF53756">
    <property type="entry name" value="UDP-Glycosyltransferase/glycogen phosphorylase"/>
    <property type="match status" value="5"/>
</dbReference>
<keyword evidence="6" id="KW-0812">Transmembrane</keyword>
<dbReference type="GO" id="GO:0008194">
    <property type="term" value="F:UDP-glycosyltransferase activity"/>
    <property type="evidence" value="ECO:0000318"/>
    <property type="project" value="GO_Central"/>
</dbReference>
<evidence type="ECO:0000256" key="4">
    <source>
        <dbReference type="ARBA" id="ARBA00022676"/>
    </source>
</evidence>
<reference evidence="12" key="1">
    <citation type="journal article" date="2008" name="Nat. Genet.">
        <title>The Pristionchus pacificus genome provides a unique perspective on nematode lifestyle and parasitism.</title>
        <authorList>
            <person name="Dieterich C."/>
            <person name="Clifton S.W."/>
            <person name="Schuster L.N."/>
            <person name="Chinwalla A."/>
            <person name="Delehaunty K."/>
            <person name="Dinkelacker I."/>
            <person name="Fulton L."/>
            <person name="Fulton R."/>
            <person name="Godfrey J."/>
            <person name="Minx P."/>
            <person name="Mitreva M."/>
            <person name="Roeseler W."/>
            <person name="Tian H."/>
            <person name="Witte H."/>
            <person name="Yang S.P."/>
            <person name="Wilson R.K."/>
            <person name="Sommer R.J."/>
        </authorList>
    </citation>
    <scope>NUCLEOTIDE SEQUENCE [LARGE SCALE GENOMIC DNA]</scope>
    <source>
        <strain evidence="12">PS312</strain>
    </source>
</reference>
<protein>
    <recommendedName>
        <fullName evidence="3">glucuronosyltransferase</fullName>
        <ecNumber evidence="3">2.4.1.17</ecNumber>
    </recommendedName>
</protein>
<evidence type="ECO:0000256" key="7">
    <source>
        <dbReference type="ARBA" id="ARBA00022729"/>
    </source>
</evidence>
<evidence type="ECO:0000256" key="9">
    <source>
        <dbReference type="ARBA" id="ARBA00023136"/>
    </source>
</evidence>
<name>A0A2A6CZ60_PRIPA</name>
<comment type="similarity">
    <text evidence="2">Belongs to the UDP-glycosyltransferase family.</text>
</comment>
<evidence type="ECO:0000256" key="3">
    <source>
        <dbReference type="ARBA" id="ARBA00012544"/>
    </source>
</evidence>
<gene>
    <name evidence="11" type="primary">WBGene00113460</name>
</gene>
<evidence type="ECO:0000313" key="12">
    <source>
        <dbReference type="Proteomes" id="UP000005239"/>
    </source>
</evidence>
<dbReference type="GO" id="GO:0015020">
    <property type="term" value="F:glucuronosyltransferase activity"/>
    <property type="evidence" value="ECO:0007669"/>
    <property type="project" value="UniProtKB-EC"/>
</dbReference>
<organism evidence="11 12">
    <name type="scientific">Pristionchus pacificus</name>
    <name type="common">Parasitic nematode worm</name>
    <dbReference type="NCBI Taxonomy" id="54126"/>
    <lineage>
        <taxon>Eukaryota</taxon>
        <taxon>Metazoa</taxon>
        <taxon>Ecdysozoa</taxon>
        <taxon>Nematoda</taxon>
        <taxon>Chromadorea</taxon>
        <taxon>Rhabditida</taxon>
        <taxon>Rhabditina</taxon>
        <taxon>Diplogasteromorpha</taxon>
        <taxon>Diplogasteroidea</taxon>
        <taxon>Neodiplogasteridae</taxon>
        <taxon>Pristionchus</taxon>
    </lineage>
</organism>
<keyword evidence="12" id="KW-1185">Reference proteome</keyword>
<dbReference type="FunFam" id="3.40.50.2000:FF:000038">
    <property type="entry name" value="UDP-GlucuronosylTransferase"/>
    <property type="match status" value="2"/>
</dbReference>
<evidence type="ECO:0000256" key="6">
    <source>
        <dbReference type="ARBA" id="ARBA00022692"/>
    </source>
</evidence>
<keyword evidence="8" id="KW-1133">Transmembrane helix</keyword>
<dbReference type="InterPro" id="IPR002213">
    <property type="entry name" value="UDP_glucos_trans"/>
</dbReference>
<keyword evidence="5" id="KW-0808">Transferase</keyword>
<dbReference type="PANTHER" id="PTHR48043:SF23">
    <property type="entry name" value="UDP-GLUCURONOSYLTRANSFERASE"/>
    <property type="match status" value="1"/>
</dbReference>
<dbReference type="EC" id="2.4.1.17" evidence="3"/>
<comment type="subcellular location">
    <subcellularLocation>
        <location evidence="1">Membrane</location>
        <topology evidence="1">Single-pass membrane protein</topology>
    </subcellularLocation>
</comment>
<evidence type="ECO:0000256" key="10">
    <source>
        <dbReference type="ARBA" id="ARBA00047475"/>
    </source>
</evidence>
<keyword evidence="4" id="KW-0328">Glycosyltransferase</keyword>